<evidence type="ECO:0000313" key="3">
    <source>
        <dbReference type="Proteomes" id="UP001142055"/>
    </source>
</evidence>
<reference evidence="2" key="1">
    <citation type="submission" date="2022-12" db="EMBL/GenBank/DDBJ databases">
        <title>Genome assemblies of Blomia tropicalis.</title>
        <authorList>
            <person name="Cui Y."/>
        </authorList>
    </citation>
    <scope>NUCLEOTIDE SEQUENCE</scope>
    <source>
        <tissue evidence="2">Adult mites</tissue>
    </source>
</reference>
<dbReference type="Proteomes" id="UP001142055">
    <property type="component" value="Chromosome 2"/>
</dbReference>
<sequence length="555" mass="65256">MDNPKPSTSQQSNEPIQLVKIVDKNKTMFESHWRPPYPYIAHPEWLKSHNLNEQPIIVEDVSICLNKFPQWLQEMYKSEVLDTPVNTRSEFPRYEDTVANKRGLVPRTLINLIELRRSCLESTKAISPENVAPKKKQTKCEALHAALAAKNAQEIEMRSKNKKNKDPLGWKTIKRALPTKYFPKGVPNSNVQYPDFEDPKFLKLLDVYNYDYFKQKGGFDTERDTMSEINKWFSNENNSTKTTEPKPEKKEYVYLEEYFYGELNDPHHEPMESQPMTISDLSLKKVPFVDLSWDIMNIIWTNEKVPLTCLHCLQQFPTTSMLLEHINTVSNPYEPYCCMICMFHPIAYCQYCHKPFYDIMADADEEQHELFNDDSEFCTQIESHLYAHLKVLDDFKCPYCLLSFLCKLDLVNHKITEHNDTYHAYFCLDHYKKFELKVEEKLVAIKYDSLDEIDHLIPCPDYPRLRVHPCLSGKINPDTILVEARCLECNHKGIEFNHYNLIDPLKCSYCGFQTYCRETYYRHLKNSHNHYLTTLIDEDGPEIEVIEFGSEIDLD</sequence>
<dbReference type="InterPro" id="IPR013087">
    <property type="entry name" value="Znf_C2H2_type"/>
</dbReference>
<protein>
    <recommendedName>
        <fullName evidence="1">C2H2-type domain-containing protein</fullName>
    </recommendedName>
</protein>
<accession>A0A9Q0M7W7</accession>
<evidence type="ECO:0000313" key="2">
    <source>
        <dbReference type="EMBL" id="KAJ6220627.1"/>
    </source>
</evidence>
<proteinExistence type="predicted"/>
<comment type="caution">
    <text evidence="2">The sequence shown here is derived from an EMBL/GenBank/DDBJ whole genome shotgun (WGS) entry which is preliminary data.</text>
</comment>
<gene>
    <name evidence="2" type="ORF">RDWZM_006439</name>
</gene>
<dbReference type="AlphaFoldDB" id="A0A9Q0M7W7"/>
<feature type="domain" description="C2H2-type" evidence="1">
    <location>
        <begin position="397"/>
        <end position="418"/>
    </location>
</feature>
<dbReference type="EMBL" id="JAPWDV010000002">
    <property type="protein sequence ID" value="KAJ6220627.1"/>
    <property type="molecule type" value="Genomic_DNA"/>
</dbReference>
<name>A0A9Q0M7W7_BLOTA</name>
<keyword evidence="3" id="KW-1185">Reference proteome</keyword>
<dbReference type="PROSITE" id="PS00028">
    <property type="entry name" value="ZINC_FINGER_C2H2_1"/>
    <property type="match status" value="1"/>
</dbReference>
<organism evidence="2 3">
    <name type="scientific">Blomia tropicalis</name>
    <name type="common">Mite</name>
    <dbReference type="NCBI Taxonomy" id="40697"/>
    <lineage>
        <taxon>Eukaryota</taxon>
        <taxon>Metazoa</taxon>
        <taxon>Ecdysozoa</taxon>
        <taxon>Arthropoda</taxon>
        <taxon>Chelicerata</taxon>
        <taxon>Arachnida</taxon>
        <taxon>Acari</taxon>
        <taxon>Acariformes</taxon>
        <taxon>Sarcoptiformes</taxon>
        <taxon>Astigmata</taxon>
        <taxon>Glycyphagoidea</taxon>
        <taxon>Echimyopodidae</taxon>
        <taxon>Blomia</taxon>
    </lineage>
</organism>
<evidence type="ECO:0000259" key="1">
    <source>
        <dbReference type="PROSITE" id="PS00028"/>
    </source>
</evidence>
<dbReference type="SMART" id="SM00355">
    <property type="entry name" value="ZnF_C2H2"/>
    <property type="match status" value="3"/>
</dbReference>